<comment type="subcellular location">
    <subcellularLocation>
        <location evidence="1">Mitochondrion</location>
    </subcellularLocation>
</comment>
<dbReference type="PANTHER" id="PTHR28554:SF1">
    <property type="entry name" value="LARGE RIBOSOMAL SUBUNIT PROTEIN ML45"/>
    <property type="match status" value="1"/>
</dbReference>
<keyword evidence="10" id="KW-0812">Transmembrane</keyword>
<protein>
    <recommendedName>
        <fullName evidence="7">Large ribosomal subunit protein mL45</fullName>
    </recommendedName>
    <alternativeName>
        <fullName evidence="8">39S ribosomal protein L45, mitochondrial</fullName>
    </alternativeName>
</protein>
<dbReference type="GO" id="GO:0005739">
    <property type="term" value="C:mitochondrion"/>
    <property type="evidence" value="ECO:0007669"/>
    <property type="project" value="UniProtKB-SubCell"/>
</dbReference>
<evidence type="ECO:0000256" key="5">
    <source>
        <dbReference type="ARBA" id="ARBA00023274"/>
    </source>
</evidence>
<dbReference type="SUPFAM" id="SSF54427">
    <property type="entry name" value="NTF2-like"/>
    <property type="match status" value="1"/>
</dbReference>
<evidence type="ECO:0000313" key="12">
    <source>
        <dbReference type="EMBL" id="VAW23614.1"/>
    </source>
</evidence>
<dbReference type="GO" id="GO:0005840">
    <property type="term" value="C:ribosome"/>
    <property type="evidence" value="ECO:0007669"/>
    <property type="project" value="UniProtKB-KW"/>
</dbReference>
<keyword evidence="10" id="KW-0472">Membrane</keyword>
<proteinExistence type="inferred from homology"/>
<keyword evidence="3" id="KW-0689">Ribosomal protein</keyword>
<evidence type="ECO:0000256" key="10">
    <source>
        <dbReference type="SAM" id="Phobius"/>
    </source>
</evidence>
<dbReference type="SMART" id="SM00978">
    <property type="entry name" value="Tim44"/>
    <property type="match status" value="1"/>
</dbReference>
<dbReference type="InterPro" id="IPR032710">
    <property type="entry name" value="NTF2-like_dom_sf"/>
</dbReference>
<evidence type="ECO:0000259" key="11">
    <source>
        <dbReference type="SMART" id="SM00978"/>
    </source>
</evidence>
<dbReference type="NCBIfam" id="NF033779">
    <property type="entry name" value="Tim44_TimA_adap"/>
    <property type="match status" value="1"/>
</dbReference>
<dbReference type="PANTHER" id="PTHR28554">
    <property type="entry name" value="39S RIBOSOMAL PROTEIN L45, MITOCHONDRIAL"/>
    <property type="match status" value="1"/>
</dbReference>
<keyword evidence="10" id="KW-1133">Transmembrane helix</keyword>
<keyword evidence="4" id="KW-0496">Mitochondrion</keyword>
<keyword evidence="5" id="KW-0687">Ribonucleoprotein</keyword>
<dbReference type="AlphaFoldDB" id="A0A3B0UU27"/>
<dbReference type="Gene3D" id="3.10.450.240">
    <property type="match status" value="1"/>
</dbReference>
<dbReference type="PIRSF" id="PIRSF031890">
    <property type="entry name" value="UCP031890_transporter_Tim44"/>
    <property type="match status" value="1"/>
</dbReference>
<evidence type="ECO:0000256" key="7">
    <source>
        <dbReference type="ARBA" id="ARBA00039448"/>
    </source>
</evidence>
<evidence type="ECO:0000256" key="3">
    <source>
        <dbReference type="ARBA" id="ARBA00022980"/>
    </source>
</evidence>
<feature type="domain" description="Tim44-like" evidence="11">
    <location>
        <begin position="96"/>
        <end position="242"/>
    </location>
</feature>
<reference evidence="12" key="1">
    <citation type="submission" date="2018-06" db="EMBL/GenBank/DDBJ databases">
        <authorList>
            <person name="Zhirakovskaya E."/>
        </authorList>
    </citation>
    <scope>NUCLEOTIDE SEQUENCE</scope>
</reference>
<dbReference type="GO" id="GO:1990904">
    <property type="term" value="C:ribonucleoprotein complex"/>
    <property type="evidence" value="ECO:0007669"/>
    <property type="project" value="UniProtKB-KW"/>
</dbReference>
<sequence>MAEFFDLPTLVIIGVAIFILMRLRSVLGTRTGNERPPKNSVDPRQQRPRIKPANKDDVVVPLHPDQAQVLQKEEIERAERKFEAELEKFAGDNKQLRKALRDISDADENFTPKSFIDGAGSAYEMIVTAFAQGDKSTLKNLLEKDVYDGFVSAIDAREAQNQTVDFTFVALPNIQYLQAELDKRVASLTLRFDAQVVSATKDADGRLIEGHEERVVDIADEWTFSRNTRSRDPNWKLVATDQIS</sequence>
<accession>A0A3B0UU27</accession>
<dbReference type="InterPro" id="IPR007379">
    <property type="entry name" value="Tim44-like_dom"/>
</dbReference>
<gene>
    <name evidence="12" type="ORF">MNBD_ALPHA11-2395</name>
</gene>
<comment type="similarity">
    <text evidence="6">Belongs to the mitochondrion-specific ribosomal protein mL45 family.</text>
</comment>
<evidence type="ECO:0000256" key="8">
    <source>
        <dbReference type="ARBA" id="ARBA00043031"/>
    </source>
</evidence>
<evidence type="ECO:0000256" key="9">
    <source>
        <dbReference type="SAM" id="MobiDB-lite"/>
    </source>
</evidence>
<feature type="transmembrane region" description="Helical" evidence="10">
    <location>
        <begin position="6"/>
        <end position="23"/>
    </location>
</feature>
<evidence type="ECO:0000256" key="6">
    <source>
        <dbReference type="ARBA" id="ARBA00038073"/>
    </source>
</evidence>
<evidence type="ECO:0000256" key="4">
    <source>
        <dbReference type="ARBA" id="ARBA00023128"/>
    </source>
</evidence>
<dbReference type="Pfam" id="PF04280">
    <property type="entry name" value="Tim44"/>
    <property type="match status" value="1"/>
</dbReference>
<feature type="region of interest" description="Disordered" evidence="9">
    <location>
        <begin position="29"/>
        <end position="56"/>
    </location>
</feature>
<evidence type="ECO:0000256" key="2">
    <source>
        <dbReference type="ARBA" id="ARBA00022946"/>
    </source>
</evidence>
<dbReference type="InterPro" id="IPR016985">
    <property type="entry name" value="UCP031890_Tim44-rel"/>
</dbReference>
<keyword evidence="2" id="KW-0809">Transit peptide</keyword>
<organism evidence="12">
    <name type="scientific">hydrothermal vent metagenome</name>
    <dbReference type="NCBI Taxonomy" id="652676"/>
    <lineage>
        <taxon>unclassified sequences</taxon>
        <taxon>metagenomes</taxon>
        <taxon>ecological metagenomes</taxon>
    </lineage>
</organism>
<dbReference type="InterPro" id="IPR051975">
    <property type="entry name" value="mtLSU_mL45"/>
</dbReference>
<dbReference type="EMBL" id="UOEQ01000477">
    <property type="protein sequence ID" value="VAW23614.1"/>
    <property type="molecule type" value="Genomic_DNA"/>
</dbReference>
<evidence type="ECO:0000256" key="1">
    <source>
        <dbReference type="ARBA" id="ARBA00004173"/>
    </source>
</evidence>
<name>A0A3B0UU27_9ZZZZ</name>